<gene>
    <name evidence="3" type="ORF">ACFO26_09155</name>
</gene>
<sequence>MKTHPHFSQKSCFRAWKSGKHWLYAATALAVLAGASSLPFLSPKAKADTPTVETAP</sequence>
<keyword evidence="2" id="KW-1133">Transmembrane helix</keyword>
<keyword evidence="2" id="KW-0472">Membrane</keyword>
<feature type="transmembrane region" description="Helical" evidence="2">
    <location>
        <begin position="21"/>
        <end position="41"/>
    </location>
</feature>
<organism evidence="3 4">
    <name type="scientific">Lactococcus nasutitermitis</name>
    <dbReference type="NCBI Taxonomy" id="1652957"/>
    <lineage>
        <taxon>Bacteria</taxon>
        <taxon>Bacillati</taxon>
        <taxon>Bacillota</taxon>
        <taxon>Bacilli</taxon>
        <taxon>Lactobacillales</taxon>
        <taxon>Streptococcaceae</taxon>
        <taxon>Lactococcus</taxon>
    </lineage>
</organism>
<accession>A0ABV9JHW7</accession>
<reference evidence="4" key="1">
    <citation type="journal article" date="2019" name="Int. J. Syst. Evol. Microbiol.">
        <title>The Global Catalogue of Microorganisms (GCM) 10K type strain sequencing project: providing services to taxonomists for standard genome sequencing and annotation.</title>
        <authorList>
            <consortium name="The Broad Institute Genomics Platform"/>
            <consortium name="The Broad Institute Genome Sequencing Center for Infectious Disease"/>
            <person name="Wu L."/>
            <person name="Ma J."/>
        </authorList>
    </citation>
    <scope>NUCLEOTIDE SEQUENCE [LARGE SCALE GENOMIC DNA]</scope>
    <source>
        <strain evidence="4">CCUG 63287</strain>
    </source>
</reference>
<evidence type="ECO:0000313" key="3">
    <source>
        <dbReference type="EMBL" id="MFC4653075.1"/>
    </source>
</evidence>
<evidence type="ECO:0000256" key="1">
    <source>
        <dbReference type="ARBA" id="ARBA00022729"/>
    </source>
</evidence>
<dbReference type="InterPro" id="IPR022263">
    <property type="entry name" value="KxYKxGKxW"/>
</dbReference>
<dbReference type="EMBL" id="JBHSGD010000007">
    <property type="protein sequence ID" value="MFC4653075.1"/>
    <property type="molecule type" value="Genomic_DNA"/>
</dbReference>
<dbReference type="NCBIfam" id="TIGR03715">
    <property type="entry name" value="KxYKxGKxW"/>
    <property type="match status" value="1"/>
</dbReference>
<evidence type="ECO:0000313" key="4">
    <source>
        <dbReference type="Proteomes" id="UP001595987"/>
    </source>
</evidence>
<protein>
    <submittedName>
        <fullName evidence="3">KxYKxGKxW signal peptide domain-containing protein</fullName>
    </submittedName>
</protein>
<name>A0ABV9JHW7_9LACT</name>
<dbReference type="Proteomes" id="UP001595987">
    <property type="component" value="Unassembled WGS sequence"/>
</dbReference>
<dbReference type="RefSeq" id="WP_379862571.1">
    <property type="nucleotide sequence ID" value="NZ_JBHSGD010000007.1"/>
</dbReference>
<dbReference type="Pfam" id="PF19258">
    <property type="entry name" value="KxYKxGKxW_sig"/>
    <property type="match status" value="1"/>
</dbReference>
<feature type="non-terminal residue" evidence="3">
    <location>
        <position position="56"/>
    </location>
</feature>
<keyword evidence="2" id="KW-0812">Transmembrane</keyword>
<keyword evidence="4" id="KW-1185">Reference proteome</keyword>
<proteinExistence type="predicted"/>
<comment type="caution">
    <text evidence="3">The sequence shown here is derived from an EMBL/GenBank/DDBJ whole genome shotgun (WGS) entry which is preliminary data.</text>
</comment>
<evidence type="ECO:0000256" key="2">
    <source>
        <dbReference type="SAM" id="Phobius"/>
    </source>
</evidence>
<keyword evidence="1" id="KW-0732">Signal</keyword>